<dbReference type="GO" id="GO:0003924">
    <property type="term" value="F:GTPase activity"/>
    <property type="evidence" value="ECO:0007669"/>
    <property type="project" value="InterPro"/>
</dbReference>
<comment type="caution">
    <text evidence="2">The sequence shown here is derived from an EMBL/GenBank/DDBJ whole genome shotgun (WGS) entry which is preliminary data.</text>
</comment>
<dbReference type="CDD" id="cd00154">
    <property type="entry name" value="Rab"/>
    <property type="match status" value="1"/>
</dbReference>
<dbReference type="InterPro" id="IPR027417">
    <property type="entry name" value="P-loop_NTPase"/>
</dbReference>
<dbReference type="PROSITE" id="PS51419">
    <property type="entry name" value="RAB"/>
    <property type="match status" value="1"/>
</dbReference>
<dbReference type="Pfam" id="PF00071">
    <property type="entry name" value="Ras"/>
    <property type="match status" value="1"/>
</dbReference>
<dbReference type="PRINTS" id="PR00449">
    <property type="entry name" value="RASTRNSFRMNG"/>
</dbReference>
<evidence type="ECO:0000256" key="1">
    <source>
        <dbReference type="ARBA" id="ARBA00022741"/>
    </source>
</evidence>
<name>A0A0F9R3H8_9ZZZZ</name>
<gene>
    <name evidence="2" type="ORF">LCGC14_0625400</name>
</gene>
<dbReference type="SMART" id="SM00173">
    <property type="entry name" value="RAS"/>
    <property type="match status" value="1"/>
</dbReference>
<dbReference type="SMART" id="SM00175">
    <property type="entry name" value="RAB"/>
    <property type="match status" value="1"/>
</dbReference>
<dbReference type="Gene3D" id="3.40.50.300">
    <property type="entry name" value="P-loop containing nucleotide triphosphate hydrolases"/>
    <property type="match status" value="1"/>
</dbReference>
<dbReference type="NCBIfam" id="TIGR00231">
    <property type="entry name" value="small_GTP"/>
    <property type="match status" value="1"/>
</dbReference>
<dbReference type="PANTHER" id="PTHR47978">
    <property type="match status" value="1"/>
</dbReference>
<protein>
    <recommendedName>
        <fullName evidence="3">Roc domain-containing protein</fullName>
    </recommendedName>
</protein>
<dbReference type="SUPFAM" id="SSF52540">
    <property type="entry name" value="P-loop containing nucleoside triphosphate hydrolases"/>
    <property type="match status" value="1"/>
</dbReference>
<dbReference type="SMART" id="SM00174">
    <property type="entry name" value="RHO"/>
    <property type="match status" value="1"/>
</dbReference>
<accession>A0A0F9R3H8</accession>
<proteinExistence type="predicted"/>
<evidence type="ECO:0000313" key="2">
    <source>
        <dbReference type="EMBL" id="KKN51160.1"/>
    </source>
</evidence>
<dbReference type="InterPro" id="IPR001806">
    <property type="entry name" value="Small_GTPase"/>
</dbReference>
<dbReference type="AlphaFoldDB" id="A0A0F9R3H8"/>
<dbReference type="GO" id="GO:0005525">
    <property type="term" value="F:GTP binding"/>
    <property type="evidence" value="ECO:0007669"/>
    <property type="project" value="InterPro"/>
</dbReference>
<keyword evidence="1" id="KW-0547">Nucleotide-binding</keyword>
<organism evidence="2">
    <name type="scientific">marine sediment metagenome</name>
    <dbReference type="NCBI Taxonomy" id="412755"/>
    <lineage>
        <taxon>unclassified sequences</taxon>
        <taxon>metagenomes</taxon>
        <taxon>ecological metagenomes</taxon>
    </lineage>
</organism>
<sequence>MKKTVKVIVSGEGGVGKTSFLTRLIHDNFDQNSELTKGVDFFSKDVTINGDEYNFILWDFAGQLQFRKLLTDFVDGSFAAFVLFDLSRFKTLESIDKWIDKLKGASQIPAFIIGTKNDTIDPNEAQSFDDYVLKIIRDNKNVIGYLKISSKTGFNVKKAFYALIERISN</sequence>
<dbReference type="InterPro" id="IPR005225">
    <property type="entry name" value="Small_GTP-bd"/>
</dbReference>
<reference evidence="2" key="1">
    <citation type="journal article" date="2015" name="Nature">
        <title>Complex archaea that bridge the gap between prokaryotes and eukaryotes.</title>
        <authorList>
            <person name="Spang A."/>
            <person name="Saw J.H."/>
            <person name="Jorgensen S.L."/>
            <person name="Zaremba-Niedzwiedzka K."/>
            <person name="Martijn J."/>
            <person name="Lind A.E."/>
            <person name="van Eijk R."/>
            <person name="Schleper C."/>
            <person name="Guy L."/>
            <person name="Ettema T.J."/>
        </authorList>
    </citation>
    <scope>NUCLEOTIDE SEQUENCE</scope>
</reference>
<dbReference type="EMBL" id="LAZR01001076">
    <property type="protein sequence ID" value="KKN51160.1"/>
    <property type="molecule type" value="Genomic_DNA"/>
</dbReference>
<evidence type="ECO:0008006" key="3">
    <source>
        <dbReference type="Google" id="ProtNLM"/>
    </source>
</evidence>